<gene>
    <name evidence="2" type="ORF">AMOR_37760</name>
</gene>
<dbReference type="Proteomes" id="UP001162891">
    <property type="component" value="Chromosome"/>
</dbReference>
<dbReference type="RefSeq" id="WP_248353257.1">
    <property type="nucleotide sequence ID" value="NZ_AP025591.1"/>
</dbReference>
<dbReference type="EMBL" id="AP025591">
    <property type="protein sequence ID" value="BDG04780.1"/>
    <property type="molecule type" value="Genomic_DNA"/>
</dbReference>
<sequence>MGKAIAVAVPVSLPIAGERPLVAPTALSCLQCQLLGRRKLTCSSVATCTAVPHVFALGPVLLLGWVATMVAFFLAIR</sequence>
<reference evidence="3" key="1">
    <citation type="journal article" date="2022" name="Int. J. Syst. Evol. Microbiol.">
        <title>Anaeromyxobacter oryzae sp. nov., Anaeromyxobacter diazotrophicus sp. nov. and Anaeromyxobacter paludicola sp. nov., isolated from paddy soils.</title>
        <authorList>
            <person name="Itoh H."/>
            <person name="Xu Z."/>
            <person name="Mise K."/>
            <person name="Masuda Y."/>
            <person name="Ushijima N."/>
            <person name="Hayakawa C."/>
            <person name="Shiratori Y."/>
            <person name="Senoo K."/>
        </authorList>
    </citation>
    <scope>NUCLEOTIDE SEQUENCE [LARGE SCALE GENOMIC DNA]</scope>
    <source>
        <strain evidence="3">Red232</strain>
    </source>
</reference>
<proteinExistence type="predicted"/>
<feature type="transmembrane region" description="Helical" evidence="1">
    <location>
        <begin position="53"/>
        <end position="76"/>
    </location>
</feature>
<protein>
    <submittedName>
        <fullName evidence="2">Uncharacterized protein</fullName>
    </submittedName>
</protein>
<keyword evidence="1" id="KW-1133">Transmembrane helix</keyword>
<keyword evidence="1" id="KW-0472">Membrane</keyword>
<evidence type="ECO:0000313" key="2">
    <source>
        <dbReference type="EMBL" id="BDG04780.1"/>
    </source>
</evidence>
<accession>A0ABM7WZ56</accession>
<keyword evidence="3" id="KW-1185">Reference proteome</keyword>
<keyword evidence="1" id="KW-0812">Transmembrane</keyword>
<name>A0ABM7WZ56_9BACT</name>
<evidence type="ECO:0000313" key="3">
    <source>
        <dbReference type="Proteomes" id="UP001162891"/>
    </source>
</evidence>
<organism evidence="2 3">
    <name type="scientific">Anaeromyxobacter oryzae</name>
    <dbReference type="NCBI Taxonomy" id="2918170"/>
    <lineage>
        <taxon>Bacteria</taxon>
        <taxon>Pseudomonadati</taxon>
        <taxon>Myxococcota</taxon>
        <taxon>Myxococcia</taxon>
        <taxon>Myxococcales</taxon>
        <taxon>Cystobacterineae</taxon>
        <taxon>Anaeromyxobacteraceae</taxon>
        <taxon>Anaeromyxobacter</taxon>
    </lineage>
</organism>
<evidence type="ECO:0000256" key="1">
    <source>
        <dbReference type="SAM" id="Phobius"/>
    </source>
</evidence>